<dbReference type="SUPFAM" id="SSF52540">
    <property type="entry name" value="P-loop containing nucleoside triphosphate hydrolases"/>
    <property type="match status" value="1"/>
</dbReference>
<gene>
    <name evidence="9" type="primary">holB</name>
    <name evidence="9" type="ORF">K6Y31_10515</name>
</gene>
<evidence type="ECO:0000256" key="5">
    <source>
        <dbReference type="ARBA" id="ARBA00022705"/>
    </source>
</evidence>
<keyword evidence="10" id="KW-1185">Reference proteome</keyword>
<keyword evidence="5" id="KW-0235">DNA replication</keyword>
<keyword evidence="4 9" id="KW-0548">Nucleotidyltransferase</keyword>
<dbReference type="RefSeq" id="WP_233052740.1">
    <property type="nucleotide sequence ID" value="NZ_JAIMJA010000009.1"/>
</dbReference>
<sequence length="321" mass="36257">MIYPWLDGLSQQLFIQADKGKLHHALLVSGIAGLGKHDLAKHLAQRLLCTQPHHNGSCGVCHSCQLFLVGNHPDFHQINETEKRLISIDTVRQLNKVVAERAQQGIAKVVVFDNAESFNESSANALLKTLEEPTDNSYFILLCESVGRLMPTITSRCQKIMLHAPVDCLPWLAQQGYSDVPSGLIQLYQGAPLAILEAMKQENATEYEQIAVEFERFIQGQCTSFQLADFINQDLDRRMDWFYYLLHDMQKVQLGVAGNKLIFSKFEALLVRCSERWSAVTGYHLAQAWLNLKQQFVSHSGLKKDLLLSQYFIDLKNKPGG</sequence>
<comment type="caution">
    <text evidence="9">The sequence shown here is derived from an EMBL/GenBank/DDBJ whole genome shotgun (WGS) entry which is preliminary data.</text>
</comment>
<dbReference type="GO" id="GO:0003887">
    <property type="term" value="F:DNA-directed DNA polymerase activity"/>
    <property type="evidence" value="ECO:0007669"/>
    <property type="project" value="UniProtKB-EC"/>
</dbReference>
<dbReference type="InterPro" id="IPR027417">
    <property type="entry name" value="P-loop_NTPase"/>
</dbReference>
<dbReference type="SUPFAM" id="SSF48019">
    <property type="entry name" value="post-AAA+ oligomerization domain-like"/>
    <property type="match status" value="1"/>
</dbReference>
<accession>A0ABS8WAD0</accession>
<dbReference type="InterPro" id="IPR015199">
    <property type="entry name" value="DNA_pol_III_delta_C"/>
</dbReference>
<dbReference type="Gene3D" id="3.40.50.300">
    <property type="entry name" value="P-loop containing nucleotide triphosphate hydrolases"/>
    <property type="match status" value="1"/>
</dbReference>
<protein>
    <recommendedName>
        <fullName evidence="2">DNA polymerase III subunit delta'</fullName>
        <ecNumber evidence="1">2.7.7.7</ecNumber>
    </recommendedName>
</protein>
<evidence type="ECO:0000256" key="1">
    <source>
        <dbReference type="ARBA" id="ARBA00012417"/>
    </source>
</evidence>
<evidence type="ECO:0000256" key="6">
    <source>
        <dbReference type="ARBA" id="ARBA00022932"/>
    </source>
</evidence>
<dbReference type="EMBL" id="JAIMJA010000009">
    <property type="protein sequence ID" value="MCE2595247.1"/>
    <property type="molecule type" value="Genomic_DNA"/>
</dbReference>
<evidence type="ECO:0000256" key="3">
    <source>
        <dbReference type="ARBA" id="ARBA00022679"/>
    </source>
</evidence>
<dbReference type="Gene3D" id="1.20.272.10">
    <property type="match status" value="1"/>
</dbReference>
<evidence type="ECO:0000256" key="4">
    <source>
        <dbReference type="ARBA" id="ARBA00022695"/>
    </source>
</evidence>
<evidence type="ECO:0000256" key="2">
    <source>
        <dbReference type="ARBA" id="ARBA00014363"/>
    </source>
</evidence>
<dbReference type="PANTHER" id="PTHR11669">
    <property type="entry name" value="REPLICATION FACTOR C / DNA POLYMERASE III GAMMA-TAU SUBUNIT"/>
    <property type="match status" value="1"/>
</dbReference>
<dbReference type="InterPro" id="IPR004622">
    <property type="entry name" value="DNA_pol_HolB"/>
</dbReference>
<dbReference type="PANTHER" id="PTHR11669:SF8">
    <property type="entry name" value="DNA POLYMERASE III SUBUNIT DELTA"/>
    <property type="match status" value="1"/>
</dbReference>
<comment type="catalytic activity">
    <reaction evidence="7">
        <text>DNA(n) + a 2'-deoxyribonucleoside 5'-triphosphate = DNA(n+1) + diphosphate</text>
        <dbReference type="Rhea" id="RHEA:22508"/>
        <dbReference type="Rhea" id="RHEA-COMP:17339"/>
        <dbReference type="Rhea" id="RHEA-COMP:17340"/>
        <dbReference type="ChEBI" id="CHEBI:33019"/>
        <dbReference type="ChEBI" id="CHEBI:61560"/>
        <dbReference type="ChEBI" id="CHEBI:173112"/>
        <dbReference type="EC" id="2.7.7.7"/>
    </reaction>
</comment>
<dbReference type="EC" id="2.7.7.7" evidence="1"/>
<evidence type="ECO:0000259" key="8">
    <source>
        <dbReference type="Pfam" id="PF09115"/>
    </source>
</evidence>
<name>A0ABS8WAD0_9GAMM</name>
<keyword evidence="6" id="KW-0239">DNA-directed DNA polymerase</keyword>
<evidence type="ECO:0000313" key="10">
    <source>
        <dbReference type="Proteomes" id="UP001201273"/>
    </source>
</evidence>
<evidence type="ECO:0000313" key="9">
    <source>
        <dbReference type="EMBL" id="MCE2595247.1"/>
    </source>
</evidence>
<keyword evidence="3 9" id="KW-0808">Transferase</keyword>
<dbReference type="Pfam" id="PF13177">
    <property type="entry name" value="DNA_pol3_delta2"/>
    <property type="match status" value="1"/>
</dbReference>
<dbReference type="Proteomes" id="UP001201273">
    <property type="component" value="Unassembled WGS sequence"/>
</dbReference>
<dbReference type="NCBIfam" id="TIGR00678">
    <property type="entry name" value="holB"/>
    <property type="match status" value="1"/>
</dbReference>
<dbReference type="InterPro" id="IPR008921">
    <property type="entry name" value="DNA_pol3_clamp-load_cplx_C"/>
</dbReference>
<organism evidence="9 10">
    <name type="scientific">Motilimonas cestriensis</name>
    <dbReference type="NCBI Taxonomy" id="2742685"/>
    <lineage>
        <taxon>Bacteria</taxon>
        <taxon>Pseudomonadati</taxon>
        <taxon>Pseudomonadota</taxon>
        <taxon>Gammaproteobacteria</taxon>
        <taxon>Alteromonadales</taxon>
        <taxon>Alteromonadales genera incertae sedis</taxon>
        <taxon>Motilimonas</taxon>
    </lineage>
</organism>
<evidence type="ECO:0000256" key="7">
    <source>
        <dbReference type="ARBA" id="ARBA00049244"/>
    </source>
</evidence>
<proteinExistence type="predicted"/>
<reference evidence="9 10" key="1">
    <citation type="journal article" date="2022" name="Environ. Microbiol. Rep.">
        <title>Eco-phylogenetic analyses reveal divergent evolution of vitamin B12 metabolism in the marine bacterial family 'Psychromonadaceae'.</title>
        <authorList>
            <person name="Jin X."/>
            <person name="Yang Y."/>
            <person name="Cao H."/>
            <person name="Gao B."/>
            <person name="Zhao Z."/>
        </authorList>
    </citation>
    <scope>NUCLEOTIDE SEQUENCE [LARGE SCALE GENOMIC DNA]</scope>
    <source>
        <strain evidence="9 10">MKS20</strain>
    </source>
</reference>
<dbReference type="InterPro" id="IPR050238">
    <property type="entry name" value="DNA_Rep/Repair_Clamp_Loader"/>
</dbReference>
<dbReference type="Pfam" id="PF09115">
    <property type="entry name" value="DNApol3-delta_C"/>
    <property type="match status" value="1"/>
</dbReference>
<feature type="domain" description="DNA polymerase III delta subunit C-terminal" evidence="8">
    <location>
        <begin position="213"/>
        <end position="315"/>
    </location>
</feature>